<dbReference type="PANTHER" id="PTHR33121:SF71">
    <property type="entry name" value="OXYGEN SENSOR PROTEIN DOSP"/>
    <property type="match status" value="1"/>
</dbReference>
<evidence type="ECO:0000259" key="3">
    <source>
        <dbReference type="PROSITE" id="PS50885"/>
    </source>
</evidence>
<evidence type="ECO:0000259" key="2">
    <source>
        <dbReference type="PROSITE" id="PS50883"/>
    </source>
</evidence>
<dbReference type="PROSITE" id="PS50883">
    <property type="entry name" value="EAL"/>
    <property type="match status" value="1"/>
</dbReference>
<dbReference type="Gene3D" id="6.10.340.10">
    <property type="match status" value="1"/>
</dbReference>
<dbReference type="Pfam" id="PF00563">
    <property type="entry name" value="EAL"/>
    <property type="match status" value="1"/>
</dbReference>
<dbReference type="Pfam" id="PF14827">
    <property type="entry name" value="dCache_3"/>
    <property type="match status" value="1"/>
</dbReference>
<feature type="transmembrane region" description="Helical" evidence="1">
    <location>
        <begin position="264"/>
        <end position="283"/>
    </location>
</feature>
<dbReference type="OrthoDB" id="9804951at2"/>
<evidence type="ECO:0000259" key="4">
    <source>
        <dbReference type="PROSITE" id="PS50887"/>
    </source>
</evidence>
<dbReference type="CDD" id="cd06225">
    <property type="entry name" value="HAMP"/>
    <property type="match status" value="1"/>
</dbReference>
<name>A0A7V7KVY7_9GAMM</name>
<evidence type="ECO:0000256" key="1">
    <source>
        <dbReference type="SAM" id="Phobius"/>
    </source>
</evidence>
<dbReference type="SMART" id="SM00052">
    <property type="entry name" value="EAL"/>
    <property type="match status" value="1"/>
</dbReference>
<dbReference type="GO" id="GO:0007165">
    <property type="term" value="P:signal transduction"/>
    <property type="evidence" value="ECO:0007669"/>
    <property type="project" value="InterPro"/>
</dbReference>
<dbReference type="Pfam" id="PF00990">
    <property type="entry name" value="GGDEF"/>
    <property type="match status" value="1"/>
</dbReference>
<dbReference type="GO" id="GO:0016020">
    <property type="term" value="C:membrane"/>
    <property type="evidence" value="ECO:0007669"/>
    <property type="project" value="InterPro"/>
</dbReference>
<dbReference type="InterPro" id="IPR001633">
    <property type="entry name" value="EAL_dom"/>
</dbReference>
<dbReference type="Pfam" id="PF00672">
    <property type="entry name" value="HAMP"/>
    <property type="match status" value="1"/>
</dbReference>
<evidence type="ECO:0000313" key="5">
    <source>
        <dbReference type="EMBL" id="KAA0694623.1"/>
    </source>
</evidence>
<dbReference type="InterPro" id="IPR000160">
    <property type="entry name" value="GGDEF_dom"/>
</dbReference>
<dbReference type="CDD" id="cd01948">
    <property type="entry name" value="EAL"/>
    <property type="match status" value="1"/>
</dbReference>
<dbReference type="Gene3D" id="3.20.20.450">
    <property type="entry name" value="EAL domain"/>
    <property type="match status" value="1"/>
</dbReference>
<dbReference type="RefSeq" id="WP_149332026.1">
    <property type="nucleotide sequence ID" value="NZ_QOVF01000002.1"/>
</dbReference>
<dbReference type="Gene3D" id="3.30.70.270">
    <property type="match status" value="1"/>
</dbReference>
<feature type="domain" description="EAL" evidence="2">
    <location>
        <begin position="508"/>
        <end position="761"/>
    </location>
</feature>
<reference evidence="5 6" key="1">
    <citation type="submission" date="2018-07" db="EMBL/GenBank/DDBJ databases">
        <title>Pseudomonas laoshanensis sp. nov., isolated from soil.</title>
        <authorList>
            <person name="Sun J."/>
            <person name="Yu L."/>
            <person name="Wang M."/>
            <person name="Zhang C."/>
        </authorList>
    </citation>
    <scope>NUCLEOTIDE SEQUENCE [LARGE SCALE GENOMIC DNA]</scope>
    <source>
        <strain evidence="5 6">Y22</strain>
    </source>
</reference>
<gene>
    <name evidence="5" type="ORF">DT594_06920</name>
</gene>
<dbReference type="InterPro" id="IPR029150">
    <property type="entry name" value="dCache_3"/>
</dbReference>
<accession>A0A7V7KVY7</accession>
<organism evidence="5 6">
    <name type="scientific">Halopseudomonas laoshanensis</name>
    <dbReference type="NCBI Taxonomy" id="2268758"/>
    <lineage>
        <taxon>Bacteria</taxon>
        <taxon>Pseudomonadati</taxon>
        <taxon>Pseudomonadota</taxon>
        <taxon>Gammaproteobacteria</taxon>
        <taxon>Pseudomonadales</taxon>
        <taxon>Pseudomonadaceae</taxon>
        <taxon>Halopseudomonas</taxon>
    </lineage>
</organism>
<keyword evidence="1" id="KW-0812">Transmembrane</keyword>
<sequence length="769" mass="83954">MRIKQLRSRLILLLMGLLVVVLGAVFVAVYSATDIFAGRQAHKQLELGANVFSRILEMQAEELSSATAVLVADYGFKQAVASGDLPTIRSALLNQASRIGADEALFLDAEGVIKVSSRTPTVGEPVRLSAAQQLNNNALIAIIDEHAYLLVEALVMAPVLIGQVAMAFRLDAELAEEMKHLSGLEVSFVAMRDGQPLDRVSTLASYDSSLDNGGAGLSVQQVAKDAFLSTRIVLLEQDGYRVKAELMSSLSEALAVFDELKRQLIIITLVALGLSSLAAYAMAGSLSRPVRVLADAARRIGQGDYASTVHLPRADELGRLASSIDTMRQEIAERELQLTHNAYHDPLTGLGNLAKTRERLADALASQQSGVLVMLFIAGEEDVLKARGQHFHDQVIGFSAERLHDCVPANSLLSYCPGQGFYMVLNGQELDQAVVITDALITQLSAPLRVDGVKMTLAWLAGVVEWPRHSANADELLRQVGIAAADAQPGPERIAVYQAQRDEDYMRRMRLIRDIHFAPQMRELAVVFQPKLDLRSGQVTQVEALMRWQHSELGPIAPDEFILLAEQTGSIHKLTQWMLAAIVSQLRDWIDRDIHLQVAMNISALDLDDESFPECIAMILQAQDIPPGYLSFEITESALMRDPVQSMRSLVRLRELGFSLAVDDYGTGYSSLATLKSLPVQDLKIDKSFVLDLAEGSDDAVIVKSTIELAHNMGLRVVAEGVENAVSLEWLRTLGCDTVQGYFVSRPVTAAALEGWLVSQRTTDVEGSS</sequence>
<keyword evidence="1" id="KW-0472">Membrane</keyword>
<dbReference type="InterPro" id="IPR003660">
    <property type="entry name" value="HAMP_dom"/>
</dbReference>
<feature type="domain" description="HAMP" evidence="3">
    <location>
        <begin position="284"/>
        <end position="336"/>
    </location>
</feature>
<dbReference type="PROSITE" id="PS50887">
    <property type="entry name" value="GGDEF"/>
    <property type="match status" value="1"/>
</dbReference>
<dbReference type="InterPro" id="IPR043128">
    <property type="entry name" value="Rev_trsase/Diguanyl_cyclase"/>
</dbReference>
<dbReference type="InterPro" id="IPR035919">
    <property type="entry name" value="EAL_sf"/>
</dbReference>
<dbReference type="EMBL" id="QOVF01000002">
    <property type="protein sequence ID" value="KAA0694623.1"/>
    <property type="molecule type" value="Genomic_DNA"/>
</dbReference>
<feature type="domain" description="GGDEF" evidence="4">
    <location>
        <begin position="368"/>
        <end position="499"/>
    </location>
</feature>
<dbReference type="PANTHER" id="PTHR33121">
    <property type="entry name" value="CYCLIC DI-GMP PHOSPHODIESTERASE PDEF"/>
    <property type="match status" value="1"/>
</dbReference>
<comment type="caution">
    <text evidence="5">The sequence shown here is derived from an EMBL/GenBank/DDBJ whole genome shotgun (WGS) entry which is preliminary data.</text>
</comment>
<dbReference type="SUPFAM" id="SSF158472">
    <property type="entry name" value="HAMP domain-like"/>
    <property type="match status" value="1"/>
</dbReference>
<dbReference type="PROSITE" id="PS50885">
    <property type="entry name" value="HAMP"/>
    <property type="match status" value="1"/>
</dbReference>
<dbReference type="GO" id="GO:0071111">
    <property type="term" value="F:cyclic-guanylate-specific phosphodiesterase activity"/>
    <property type="evidence" value="ECO:0007669"/>
    <property type="project" value="InterPro"/>
</dbReference>
<dbReference type="InterPro" id="IPR029787">
    <property type="entry name" value="Nucleotide_cyclase"/>
</dbReference>
<protein>
    <submittedName>
        <fullName evidence="5">EAL domain-containing protein</fullName>
    </submittedName>
</protein>
<dbReference type="SUPFAM" id="SSF141868">
    <property type="entry name" value="EAL domain-like"/>
    <property type="match status" value="1"/>
</dbReference>
<evidence type="ECO:0000313" key="6">
    <source>
        <dbReference type="Proteomes" id="UP000463138"/>
    </source>
</evidence>
<proteinExistence type="predicted"/>
<dbReference type="SMART" id="SM00304">
    <property type="entry name" value="HAMP"/>
    <property type="match status" value="1"/>
</dbReference>
<dbReference type="InterPro" id="IPR050706">
    <property type="entry name" value="Cyclic-di-GMP_PDE-like"/>
</dbReference>
<dbReference type="AlphaFoldDB" id="A0A7V7KVY7"/>
<keyword evidence="6" id="KW-1185">Reference proteome</keyword>
<keyword evidence="1" id="KW-1133">Transmembrane helix</keyword>
<dbReference type="SUPFAM" id="SSF55073">
    <property type="entry name" value="Nucleotide cyclase"/>
    <property type="match status" value="1"/>
</dbReference>
<dbReference type="Proteomes" id="UP000463138">
    <property type="component" value="Unassembled WGS sequence"/>
</dbReference>
<dbReference type="SMART" id="SM00267">
    <property type="entry name" value="GGDEF"/>
    <property type="match status" value="1"/>
</dbReference>